<dbReference type="AlphaFoldDB" id="M7SHI3"/>
<gene>
    <name evidence="2" type="ORF">UCREL1_9336</name>
</gene>
<evidence type="ECO:0000313" key="3">
    <source>
        <dbReference type="Proteomes" id="UP000012174"/>
    </source>
</evidence>
<feature type="compositionally biased region" description="Polar residues" evidence="1">
    <location>
        <begin position="65"/>
        <end position="75"/>
    </location>
</feature>
<dbReference type="Proteomes" id="UP000012174">
    <property type="component" value="Unassembled WGS sequence"/>
</dbReference>
<dbReference type="OMA" id="FNIHIAD"/>
<evidence type="ECO:0000313" key="2">
    <source>
        <dbReference type="EMBL" id="EMR63723.1"/>
    </source>
</evidence>
<dbReference type="EMBL" id="KB707180">
    <property type="protein sequence ID" value="EMR63723.1"/>
    <property type="molecule type" value="Genomic_DNA"/>
</dbReference>
<reference evidence="3" key="1">
    <citation type="journal article" date="2013" name="Genome Announc.">
        <title>Draft genome sequence of the grapevine dieback fungus Eutypa lata UCR-EL1.</title>
        <authorList>
            <person name="Blanco-Ulate B."/>
            <person name="Rolshausen P.E."/>
            <person name="Cantu D."/>
        </authorList>
    </citation>
    <scope>NUCLEOTIDE SEQUENCE [LARGE SCALE GENOMIC DNA]</scope>
    <source>
        <strain evidence="3">UCR-EL1</strain>
    </source>
</reference>
<accession>M7SHI3</accession>
<organism evidence="2 3">
    <name type="scientific">Eutypa lata (strain UCR-EL1)</name>
    <name type="common">Grapevine dieback disease fungus</name>
    <name type="synonym">Eutypa armeniacae</name>
    <dbReference type="NCBI Taxonomy" id="1287681"/>
    <lineage>
        <taxon>Eukaryota</taxon>
        <taxon>Fungi</taxon>
        <taxon>Dikarya</taxon>
        <taxon>Ascomycota</taxon>
        <taxon>Pezizomycotina</taxon>
        <taxon>Sordariomycetes</taxon>
        <taxon>Xylariomycetidae</taxon>
        <taxon>Xylariales</taxon>
        <taxon>Diatrypaceae</taxon>
        <taxon>Eutypa</taxon>
    </lineage>
</organism>
<name>M7SHI3_EUTLA</name>
<dbReference type="OrthoDB" id="5416983at2759"/>
<dbReference type="HOGENOM" id="CLU_748086_0_0_1"/>
<dbReference type="KEGG" id="ela:UCREL1_9336"/>
<feature type="region of interest" description="Disordered" evidence="1">
    <location>
        <begin position="65"/>
        <end position="199"/>
    </location>
</feature>
<dbReference type="STRING" id="1287681.M7SHI3"/>
<keyword evidence="3" id="KW-1185">Reference proteome</keyword>
<dbReference type="eggNOG" id="ENOG502RY1C">
    <property type="taxonomic scope" value="Eukaryota"/>
</dbReference>
<evidence type="ECO:0000256" key="1">
    <source>
        <dbReference type="SAM" id="MobiDB-lite"/>
    </source>
</evidence>
<feature type="compositionally biased region" description="Polar residues" evidence="1">
    <location>
        <begin position="177"/>
        <end position="186"/>
    </location>
</feature>
<sequence>MMATEATAAKPVDVSVNGPSLTHSTSITKPDTHHVTSSAPAVNGSSDEIEHKQISEIVDELVNSAEVSVSGGSDTEASKADASHRFADGKGHVRTSSSARPKSFKAVSVNKTFLASKSPANATSRTESAVGSASSTPGPGTTGSSASRLKLVAKSGSNLGGSTKTLSTNGKPGATPDGSSVWNRNKPTPVPEPKKLSDEEIMNQFNIHIADRLRPEDDAKGQANWADIEDDEEWAPETITWTDGTQITLPHVDEHVSSPAPTPATISKQPDIQPKPRSPAPSIPPTISAAASPSVKPGVLASGKGLVLKEGVLGTILPAVNLLSYNVRLITTTKGPQSLRRLFRRIGLVAKKVRTAVVVALRMLAVEAVF</sequence>
<feature type="compositionally biased region" description="Low complexity" evidence="1">
    <location>
        <begin position="128"/>
        <end position="147"/>
    </location>
</feature>
<feature type="compositionally biased region" description="Polar residues" evidence="1">
    <location>
        <begin position="109"/>
        <end position="127"/>
    </location>
</feature>
<feature type="region of interest" description="Disordered" evidence="1">
    <location>
        <begin position="1"/>
        <end position="49"/>
    </location>
</feature>
<feature type="region of interest" description="Disordered" evidence="1">
    <location>
        <begin position="253"/>
        <end position="289"/>
    </location>
</feature>
<feature type="compositionally biased region" description="Polar residues" evidence="1">
    <location>
        <begin position="17"/>
        <end position="46"/>
    </location>
</feature>
<protein>
    <submittedName>
        <fullName evidence="2">Uncharacterized protein</fullName>
    </submittedName>
</protein>
<feature type="compositionally biased region" description="Polar residues" evidence="1">
    <location>
        <begin position="155"/>
        <end position="170"/>
    </location>
</feature>
<feature type="compositionally biased region" description="Basic and acidic residues" evidence="1">
    <location>
        <begin position="76"/>
        <end position="91"/>
    </location>
</feature>
<proteinExistence type="predicted"/>